<dbReference type="GO" id="GO:0009166">
    <property type="term" value="P:nucleotide catabolic process"/>
    <property type="evidence" value="ECO:0007669"/>
    <property type="project" value="InterPro"/>
</dbReference>
<dbReference type="InterPro" id="IPR029052">
    <property type="entry name" value="Metallo-depent_PP-like"/>
</dbReference>
<keyword evidence="2" id="KW-0547">Nucleotide-binding</keyword>
<proteinExistence type="inferred from homology"/>
<dbReference type="EMBL" id="FTPS01000001">
    <property type="protein sequence ID" value="SIT84254.1"/>
    <property type="molecule type" value="Genomic_DNA"/>
</dbReference>
<dbReference type="Gene3D" id="3.90.780.10">
    <property type="entry name" value="5'-Nucleotidase, C-terminal domain"/>
    <property type="match status" value="1"/>
</dbReference>
<keyword evidence="2" id="KW-0378">Hydrolase</keyword>
<keyword evidence="7" id="KW-1185">Reference proteome</keyword>
<feature type="domain" description="5'-Nucleotidase C-terminal" evidence="5">
    <location>
        <begin position="399"/>
        <end position="567"/>
    </location>
</feature>
<dbReference type="InterPro" id="IPR036907">
    <property type="entry name" value="5'-Nucleotdase_C_sf"/>
</dbReference>
<keyword evidence="1" id="KW-0732">Signal</keyword>
<dbReference type="GO" id="GO:0000166">
    <property type="term" value="F:nucleotide binding"/>
    <property type="evidence" value="ECO:0007669"/>
    <property type="project" value="UniProtKB-KW"/>
</dbReference>
<feature type="compositionally biased region" description="Basic and acidic residues" evidence="3">
    <location>
        <begin position="12"/>
        <end position="22"/>
    </location>
</feature>
<dbReference type="SUPFAM" id="SSF55816">
    <property type="entry name" value="5'-nucleotidase (syn. UDP-sugar hydrolase), C-terminal domain"/>
    <property type="match status" value="1"/>
</dbReference>
<comment type="similarity">
    <text evidence="2">Belongs to the 5'-nucleotidase family.</text>
</comment>
<organism evidence="6 7">
    <name type="scientific">Pontibaca methylaminivorans</name>
    <dbReference type="NCBI Taxonomy" id="515897"/>
    <lineage>
        <taxon>Bacteria</taxon>
        <taxon>Pseudomonadati</taxon>
        <taxon>Pseudomonadota</taxon>
        <taxon>Alphaproteobacteria</taxon>
        <taxon>Rhodobacterales</taxon>
        <taxon>Roseobacteraceae</taxon>
        <taxon>Pontibaca</taxon>
    </lineage>
</organism>
<dbReference type="Pfam" id="PF02872">
    <property type="entry name" value="5_nucleotid_C"/>
    <property type="match status" value="1"/>
</dbReference>
<dbReference type="OrthoDB" id="9803927at2"/>
<dbReference type="GO" id="GO:0030288">
    <property type="term" value="C:outer membrane-bounded periplasmic space"/>
    <property type="evidence" value="ECO:0007669"/>
    <property type="project" value="TreeGrafter"/>
</dbReference>
<evidence type="ECO:0000259" key="4">
    <source>
        <dbReference type="Pfam" id="PF00149"/>
    </source>
</evidence>
<dbReference type="Gene3D" id="3.60.21.10">
    <property type="match status" value="1"/>
</dbReference>
<name>A0A1R3X053_9RHOB</name>
<dbReference type="PANTHER" id="PTHR11575">
    <property type="entry name" value="5'-NUCLEOTIDASE-RELATED"/>
    <property type="match status" value="1"/>
</dbReference>
<dbReference type="GO" id="GO:0016787">
    <property type="term" value="F:hydrolase activity"/>
    <property type="evidence" value="ECO:0007669"/>
    <property type="project" value="UniProtKB-KW"/>
</dbReference>
<dbReference type="InterPro" id="IPR004843">
    <property type="entry name" value="Calcineurin-like_PHP"/>
</dbReference>
<feature type="region of interest" description="Disordered" evidence="3">
    <location>
        <begin position="1"/>
        <end position="24"/>
    </location>
</feature>
<evidence type="ECO:0000256" key="2">
    <source>
        <dbReference type="RuleBase" id="RU362119"/>
    </source>
</evidence>
<evidence type="ECO:0000313" key="6">
    <source>
        <dbReference type="EMBL" id="SIT84254.1"/>
    </source>
</evidence>
<dbReference type="InterPro" id="IPR008334">
    <property type="entry name" value="5'-Nucleotdase_C"/>
</dbReference>
<feature type="domain" description="Calcineurin-like phosphoesterase" evidence="4">
    <location>
        <begin position="42"/>
        <end position="276"/>
    </location>
</feature>
<dbReference type="Pfam" id="PF00149">
    <property type="entry name" value="Metallophos"/>
    <property type="match status" value="1"/>
</dbReference>
<dbReference type="Proteomes" id="UP000192455">
    <property type="component" value="Unassembled WGS sequence"/>
</dbReference>
<dbReference type="PANTHER" id="PTHR11575:SF6">
    <property type="entry name" value="2',3'-CYCLIC-NUCLEOTIDE 2'-PHOSPHODIESTERASE_3'-NUCLEOTIDASE"/>
    <property type="match status" value="1"/>
</dbReference>
<dbReference type="RefSeq" id="WP_083946281.1">
    <property type="nucleotide sequence ID" value="NZ_FTPS01000001.1"/>
</dbReference>
<protein>
    <submittedName>
        <fullName evidence="6">2',3'-cyclic-nucleotide 2'-phosphodiesterase / 3'-nucleotidase</fullName>
    </submittedName>
</protein>
<evidence type="ECO:0000313" key="7">
    <source>
        <dbReference type="Proteomes" id="UP000192455"/>
    </source>
</evidence>
<reference evidence="6 7" key="1">
    <citation type="submission" date="2017-01" db="EMBL/GenBank/DDBJ databases">
        <authorList>
            <person name="Mah S.A."/>
            <person name="Swanson W.J."/>
            <person name="Moy G.W."/>
            <person name="Vacquier V.D."/>
        </authorList>
    </citation>
    <scope>NUCLEOTIDE SEQUENCE [LARGE SCALE GENOMIC DNA]</scope>
    <source>
        <strain evidence="6 7">DSM 21219</strain>
    </source>
</reference>
<evidence type="ECO:0000256" key="1">
    <source>
        <dbReference type="ARBA" id="ARBA00022729"/>
    </source>
</evidence>
<accession>A0A1R3X053</accession>
<dbReference type="InterPro" id="IPR006179">
    <property type="entry name" value="5_nucleotidase/apyrase"/>
</dbReference>
<dbReference type="STRING" id="515897.SAMN05421849_2077"/>
<evidence type="ECO:0000256" key="3">
    <source>
        <dbReference type="SAM" id="MobiDB-lite"/>
    </source>
</evidence>
<dbReference type="AlphaFoldDB" id="A0A1R3X053"/>
<gene>
    <name evidence="6" type="ORF">SAMN05421849_2077</name>
</gene>
<dbReference type="PRINTS" id="PR01607">
    <property type="entry name" value="APYRASEFAMLY"/>
</dbReference>
<evidence type="ECO:0000259" key="5">
    <source>
        <dbReference type="Pfam" id="PF02872"/>
    </source>
</evidence>
<dbReference type="SUPFAM" id="SSF56300">
    <property type="entry name" value="Metallo-dependent phosphatases"/>
    <property type="match status" value="1"/>
</dbReference>
<sequence length="651" mass="67800">MPEEEVAARTGPEGKDHADATRTARIGATVTRGQPGAGRLRLRLLATTDLHMALTGHDFRSGGDNPAVGLSRLATLIRTARDEAAAAGALALLLDNGDGMQGTPLGELAAENPQAHPLIRAFNHLGYDAAGLGNHDFDHGLAALGAAVGRADFPVICSNLRRIDGQPVPFRPWAVLERPRPGHETGKPLRIGILSFLPPQTVIWNADRLNGALVAEDILQAAARLVPRLRAAGCDLVVALSHSGLAGSEAHDGMENAAIPLAGVAGIDALIAGHTHLLLPGSDHEGLPHVDAQAGSIHGRPAVMPGSAASHLGVIDLELETRAGATVVTAFRSRLRPVARRDARGAHVALVKEDPAVLDLVAGDIARARALMEQRIGTAPAPLHSHFTFFAPDRGLALVAAAQAAALRPLLAGSAAGGLPLLSAVAPGLFGGRAGPGSYTDIPAGPLRLRHLGALLPFPNSLAAVILTGAEIRDWLETSARLFNRIAPDATAAPLIDPAFAGHDFDLLHGLGWRVDLAAAPRVPGADEAGRIRDLRWQGEPVAPGQRFVVALNSYRASGGGHVPALQGAESVLLPERRLIREALRDYLSGALPPEPLTGTPPDWGFLPMPGASVTVPTGPGAQKYMDELSARGARIMGRDRAGFLQLLLPL</sequence>